<evidence type="ECO:0000259" key="4">
    <source>
        <dbReference type="Pfam" id="PF01826"/>
    </source>
</evidence>
<dbReference type="InterPro" id="IPR036084">
    <property type="entry name" value="Ser_inhib-like_sf"/>
</dbReference>
<keyword evidence="2" id="KW-1015">Disulfide bond</keyword>
<dbReference type="InterPro" id="IPR002919">
    <property type="entry name" value="TIL_dom"/>
</dbReference>
<keyword evidence="3" id="KW-0732">Signal</keyword>
<dbReference type="GO" id="GO:0030414">
    <property type="term" value="F:peptidase inhibitor activity"/>
    <property type="evidence" value="ECO:0007669"/>
    <property type="project" value="UniProtKB-KW"/>
</dbReference>
<feature type="signal peptide" evidence="3">
    <location>
        <begin position="1"/>
        <end position="18"/>
    </location>
</feature>
<reference evidence="5 6" key="1">
    <citation type="submission" date="2023-03" db="EMBL/GenBank/DDBJ databases">
        <title>Genome insight into feeding habits of ladybird beetles.</title>
        <authorList>
            <person name="Li H.-S."/>
            <person name="Huang Y.-H."/>
            <person name="Pang H."/>
        </authorList>
    </citation>
    <scope>NUCLEOTIDE SEQUENCE [LARGE SCALE GENOMIC DNA]</scope>
    <source>
        <strain evidence="5">SYSU_2023b</strain>
        <tissue evidence="5">Whole body</tissue>
    </source>
</reference>
<dbReference type="CDD" id="cd19941">
    <property type="entry name" value="TIL"/>
    <property type="match status" value="1"/>
</dbReference>
<evidence type="ECO:0000256" key="1">
    <source>
        <dbReference type="ARBA" id="ARBA00022690"/>
    </source>
</evidence>
<dbReference type="Pfam" id="PF01826">
    <property type="entry name" value="TIL"/>
    <property type="match status" value="1"/>
</dbReference>
<feature type="domain" description="TIL" evidence="4">
    <location>
        <begin position="22"/>
        <end position="75"/>
    </location>
</feature>
<evidence type="ECO:0000313" key="5">
    <source>
        <dbReference type="EMBL" id="KAK9880804.1"/>
    </source>
</evidence>
<evidence type="ECO:0000313" key="6">
    <source>
        <dbReference type="Proteomes" id="UP001431783"/>
    </source>
</evidence>
<protein>
    <recommendedName>
        <fullName evidence="4">TIL domain-containing protein</fullName>
    </recommendedName>
</protein>
<sequence length="78" mass="8818">MFTLSLSVVLIFIGFSLGDPICGPNQHFDCKVPCQATCQNRQFAHCSSDCVPDCYCLPDYMRDEDSKNCVLIEDCPRY</sequence>
<dbReference type="SUPFAM" id="SSF57567">
    <property type="entry name" value="Serine protease inhibitors"/>
    <property type="match status" value="1"/>
</dbReference>
<evidence type="ECO:0000256" key="2">
    <source>
        <dbReference type="ARBA" id="ARBA00023157"/>
    </source>
</evidence>
<dbReference type="Gene3D" id="2.10.25.10">
    <property type="entry name" value="Laminin"/>
    <property type="match status" value="1"/>
</dbReference>
<organism evidence="5 6">
    <name type="scientific">Henosepilachna vigintioctopunctata</name>
    <dbReference type="NCBI Taxonomy" id="420089"/>
    <lineage>
        <taxon>Eukaryota</taxon>
        <taxon>Metazoa</taxon>
        <taxon>Ecdysozoa</taxon>
        <taxon>Arthropoda</taxon>
        <taxon>Hexapoda</taxon>
        <taxon>Insecta</taxon>
        <taxon>Pterygota</taxon>
        <taxon>Neoptera</taxon>
        <taxon>Endopterygota</taxon>
        <taxon>Coleoptera</taxon>
        <taxon>Polyphaga</taxon>
        <taxon>Cucujiformia</taxon>
        <taxon>Coccinelloidea</taxon>
        <taxon>Coccinellidae</taxon>
        <taxon>Epilachninae</taxon>
        <taxon>Epilachnini</taxon>
        <taxon>Henosepilachna</taxon>
    </lineage>
</organism>
<keyword evidence="6" id="KW-1185">Reference proteome</keyword>
<comment type="caution">
    <text evidence="5">The sequence shown here is derived from an EMBL/GenBank/DDBJ whole genome shotgun (WGS) entry which is preliminary data.</text>
</comment>
<evidence type="ECO:0000256" key="3">
    <source>
        <dbReference type="SAM" id="SignalP"/>
    </source>
</evidence>
<dbReference type="PANTHER" id="PTHR23259">
    <property type="entry name" value="RIDDLE"/>
    <property type="match status" value="1"/>
</dbReference>
<accession>A0AAW1UCQ6</accession>
<dbReference type="PANTHER" id="PTHR23259:SF70">
    <property type="entry name" value="ACCESSORY GLAND PROTEIN ACP62F-RELATED"/>
    <property type="match status" value="1"/>
</dbReference>
<gene>
    <name evidence="5" type="ORF">WA026_013132</name>
</gene>
<dbReference type="InterPro" id="IPR051368">
    <property type="entry name" value="SerProtInhib-TIL_Domain"/>
</dbReference>
<keyword evidence="1" id="KW-0646">Protease inhibitor</keyword>
<dbReference type="AlphaFoldDB" id="A0AAW1UCQ6"/>
<feature type="chain" id="PRO_5043732764" description="TIL domain-containing protein" evidence="3">
    <location>
        <begin position="19"/>
        <end position="78"/>
    </location>
</feature>
<dbReference type="EMBL" id="JARQZJ010000066">
    <property type="protein sequence ID" value="KAK9880804.1"/>
    <property type="molecule type" value="Genomic_DNA"/>
</dbReference>
<name>A0AAW1UCQ6_9CUCU</name>
<dbReference type="Proteomes" id="UP001431783">
    <property type="component" value="Unassembled WGS sequence"/>
</dbReference>
<proteinExistence type="predicted"/>